<keyword evidence="9" id="KW-1133">Transmembrane helix</keyword>
<dbReference type="InParanoid" id="A0A2K1R2W3"/>
<keyword evidence="5 8" id="KW-0378">Hydrolase</keyword>
<dbReference type="InterPro" id="IPR030459">
    <property type="entry name" value="Glyco_hydro_31_CS"/>
</dbReference>
<feature type="domain" description="Glycosyl hydrolase family 31 C-terminal" evidence="11">
    <location>
        <begin position="828"/>
        <end position="920"/>
    </location>
</feature>
<protein>
    <recommendedName>
        <fullName evidence="3">alpha-glucosidase</fullName>
        <ecNumber evidence="3">3.2.1.20</ecNumber>
    </recommendedName>
</protein>
<dbReference type="InterPro" id="IPR030458">
    <property type="entry name" value="Glyco_hydro_31_AS"/>
</dbReference>
<feature type="transmembrane region" description="Helical" evidence="9">
    <location>
        <begin position="12"/>
        <end position="32"/>
    </location>
</feature>
<dbReference type="EC" id="3.2.1.20" evidence="3"/>
<dbReference type="PROSITE" id="PS00129">
    <property type="entry name" value="GLYCOSYL_HYDROL_F31_1"/>
    <property type="match status" value="1"/>
</dbReference>
<dbReference type="Gene3D" id="2.60.40.1180">
    <property type="entry name" value="Golgi alpha-mannosidase II"/>
    <property type="match status" value="2"/>
</dbReference>
<keyword evidence="7 8" id="KW-0326">Glycosidase</keyword>
<sequence length="1048" mass="115889">MALRRFFRTRPRLLISIFLFWTFALSLLILLGRQEETNPNMRVSLWTRTTAFVLTLWGAEEVLAQSTSAQSSSSFAPTRTASVGTATISGQVTTFSPQFTPDASVNAGAPLVPNILDPNAVNAQDVCPGYKASNVRRTPYGFNASLILDGELCYAYGTDIEELVLTVDYQTANRLSVNIKPAYITAENRSWFEIPDGFVPEPQHGVPSDNSEGTDLQVSWTNDPTFSFTVLRQSTGEILFSTAGSKLVYEDQFIEFVTSLPENYNLYGMGEHFHGLRLGNNYTATFFAADNGNPIDSNLYASQPFYLDTRYYEIDADTGKRTLLTGNASQDADYQSSSHGVFLRNAHPLETSFNANNLTWRALGGSIDLFFFDGPTQPEVTKQYLEAIGLPTMQQYWTFGFHQCRWGYKNWSMLEDVVSNFKNAEIPLETIWTDIDYMLQYRDFVNDPNTFPYPEGKDFLDRLHAGGQHYVPIVDSAIYIPNANNDSDAYDTYDRGHELDVFMKNPDGSEYIGQVWPGYTVFPDWLAPNATQWWTEQMMEHYKNVAWDGIWIDMSEVASFCVGSCGSQNLSLNPVHPPFALPGEPGQLQVEYPEQFNVTNATEAAYASSLSSSQAAAASATAPAGDPPTTTSYLRTTVTPGVRQLIYPPYVINNVLGELSVHAVSPNATHAGGAQEYDIHNLFGHSILKATYEALLSVFQGKRPLIIGRSTFAGSGKYAGHWGGDNNSKFYSMFFSISQALSMSLFGIPMFGPDVCGFSGNTDKELCARWMEMGAFFPFYRNHNVLEARSQEPYVWDDVAVASRRVMAIRYALLPYMYTLMHLASTTGSTVLRALAWEFPNDPSLAAVDTQFLLGPAILVTPVLEPNVRTVRGVFPGVGSGEVWYDWYNGSAITAAKGENVTLEAELTHINVFVRGGYVLPMQEPKMTTRDSRNSSWSLLVALDGQGKAKGQVYIDDGVNIVQNDTLLVDFTAAEGKLYSSARGTWDEKQALANVTVLGVETKPENVTLNGEGVMFDFDDGACKLSVSGLEAKTGQGAFAAEWTLSWT</sequence>
<comment type="caution">
    <text evidence="12">The sequence shown here is derived from an EMBL/GenBank/DDBJ whole genome shotgun (WGS) entry which is preliminary data.</text>
</comment>
<dbReference type="CDD" id="cd14752">
    <property type="entry name" value="GH31_N"/>
    <property type="match status" value="1"/>
</dbReference>
<dbReference type="InterPro" id="IPR011013">
    <property type="entry name" value="Gal_mutarotase_sf_dom"/>
</dbReference>
<dbReference type="InterPro" id="IPR017853">
    <property type="entry name" value="GH"/>
</dbReference>
<dbReference type="Pfam" id="PF21365">
    <property type="entry name" value="Glyco_hydro_31_3rd"/>
    <property type="match status" value="1"/>
</dbReference>
<dbReference type="FunFam" id="2.60.40.1180:FF:000001">
    <property type="entry name" value="Maltase-glucoamylase, intestinal"/>
    <property type="match status" value="1"/>
</dbReference>
<dbReference type="Proteomes" id="UP000243797">
    <property type="component" value="Unassembled WGS sequence"/>
</dbReference>
<keyword evidence="4" id="KW-0732">Signal</keyword>
<evidence type="ECO:0000256" key="3">
    <source>
        <dbReference type="ARBA" id="ARBA00012741"/>
    </source>
</evidence>
<dbReference type="GO" id="GO:0005975">
    <property type="term" value="P:carbohydrate metabolic process"/>
    <property type="evidence" value="ECO:0007669"/>
    <property type="project" value="InterPro"/>
</dbReference>
<feature type="domain" description="Glycoside hydrolase family 31 TIM barrel" evidence="10">
    <location>
        <begin position="391"/>
        <end position="820"/>
    </location>
</feature>
<dbReference type="OrthoDB" id="5839090at2759"/>
<name>A0A2K1R2W3_9PEZI</name>
<dbReference type="PROSITE" id="PS00707">
    <property type="entry name" value="GLYCOSYL_HYDROL_F31_2"/>
    <property type="match status" value="1"/>
</dbReference>
<dbReference type="AlphaFoldDB" id="A0A2K1R2W3"/>
<dbReference type="EMBL" id="NKHZ01000011">
    <property type="protein sequence ID" value="PNS21638.1"/>
    <property type="molecule type" value="Genomic_DNA"/>
</dbReference>
<dbReference type="InterPro" id="IPR048395">
    <property type="entry name" value="Glyco_hydro_31_C"/>
</dbReference>
<keyword evidence="13" id="KW-1185">Reference proteome</keyword>
<organism evidence="12 13">
    <name type="scientific">Sphaceloma murrayae</name>
    <dbReference type="NCBI Taxonomy" id="2082308"/>
    <lineage>
        <taxon>Eukaryota</taxon>
        <taxon>Fungi</taxon>
        <taxon>Dikarya</taxon>
        <taxon>Ascomycota</taxon>
        <taxon>Pezizomycotina</taxon>
        <taxon>Dothideomycetes</taxon>
        <taxon>Dothideomycetidae</taxon>
        <taxon>Myriangiales</taxon>
        <taxon>Elsinoaceae</taxon>
        <taxon>Sphaceloma</taxon>
    </lineage>
</organism>
<reference evidence="12 13" key="1">
    <citation type="submission" date="2017-06" db="EMBL/GenBank/DDBJ databases">
        <title>Draft genome sequence of a variant of Elsinoe murrayae.</title>
        <authorList>
            <person name="Cheng Q."/>
        </authorList>
    </citation>
    <scope>NUCLEOTIDE SEQUENCE [LARGE SCALE GENOMIC DNA]</scope>
    <source>
        <strain evidence="12 13">CQ-2017a</strain>
    </source>
</reference>
<dbReference type="InterPro" id="IPR013780">
    <property type="entry name" value="Glyco_hydro_b"/>
</dbReference>
<keyword evidence="9" id="KW-0472">Membrane</keyword>
<accession>A0A2K1R2W3</accession>
<evidence type="ECO:0000259" key="10">
    <source>
        <dbReference type="Pfam" id="PF01055"/>
    </source>
</evidence>
<dbReference type="STRING" id="2082308.A0A2K1R2W3"/>
<evidence type="ECO:0000256" key="7">
    <source>
        <dbReference type="ARBA" id="ARBA00023295"/>
    </source>
</evidence>
<dbReference type="Gene3D" id="3.20.20.80">
    <property type="entry name" value="Glycosidases"/>
    <property type="match status" value="2"/>
</dbReference>
<dbReference type="PANTHER" id="PTHR22762:SF133">
    <property type="entry name" value="P-TYPE DOMAIN-CONTAINING PROTEIN"/>
    <property type="match status" value="1"/>
</dbReference>
<dbReference type="FunFam" id="3.20.20.80:FF:000138">
    <property type="entry name" value="Putative alpha-glucosidase AgdA"/>
    <property type="match status" value="1"/>
</dbReference>
<dbReference type="GO" id="GO:0030246">
    <property type="term" value="F:carbohydrate binding"/>
    <property type="evidence" value="ECO:0007669"/>
    <property type="project" value="InterPro"/>
</dbReference>
<dbReference type="GO" id="GO:0004558">
    <property type="term" value="F:alpha-1,4-glucosidase activity"/>
    <property type="evidence" value="ECO:0007669"/>
    <property type="project" value="UniProtKB-EC"/>
</dbReference>
<evidence type="ECO:0000256" key="5">
    <source>
        <dbReference type="ARBA" id="ARBA00022801"/>
    </source>
</evidence>
<dbReference type="CDD" id="cd06602">
    <property type="entry name" value="GH31_MGAM_SI_GAA"/>
    <property type="match status" value="1"/>
</dbReference>
<evidence type="ECO:0000256" key="8">
    <source>
        <dbReference type="RuleBase" id="RU361185"/>
    </source>
</evidence>
<dbReference type="Pfam" id="PF01055">
    <property type="entry name" value="Glyco_hydro_31_2nd"/>
    <property type="match status" value="1"/>
</dbReference>
<proteinExistence type="inferred from homology"/>
<comment type="catalytic activity">
    <reaction evidence="1">
        <text>Hydrolysis of terminal, non-reducing (1-&gt;4)-linked alpha-D-glucose residues with release of alpha-D-glucose.</text>
        <dbReference type="EC" id="3.2.1.20"/>
    </reaction>
</comment>
<dbReference type="InterPro" id="IPR000322">
    <property type="entry name" value="Glyco_hydro_31_TIM"/>
</dbReference>
<dbReference type="SUPFAM" id="SSF74650">
    <property type="entry name" value="Galactose mutarotase-like"/>
    <property type="match status" value="1"/>
</dbReference>
<evidence type="ECO:0000256" key="2">
    <source>
        <dbReference type="ARBA" id="ARBA00007806"/>
    </source>
</evidence>
<evidence type="ECO:0000256" key="4">
    <source>
        <dbReference type="ARBA" id="ARBA00022729"/>
    </source>
</evidence>
<dbReference type="SUPFAM" id="SSF51445">
    <property type="entry name" value="(Trans)glycosidases"/>
    <property type="match status" value="1"/>
</dbReference>
<comment type="similarity">
    <text evidence="2 8">Belongs to the glycosyl hydrolase 31 family.</text>
</comment>
<evidence type="ECO:0000259" key="11">
    <source>
        <dbReference type="Pfam" id="PF21365"/>
    </source>
</evidence>
<keyword evidence="6" id="KW-0325">Glycoprotein</keyword>
<evidence type="ECO:0000313" key="12">
    <source>
        <dbReference type="EMBL" id="PNS21638.1"/>
    </source>
</evidence>
<dbReference type="FunFam" id="3.20.20.80:FF:000169">
    <property type="entry name" value="Putative alpha-glucosidase AgdA"/>
    <property type="match status" value="1"/>
</dbReference>
<evidence type="ECO:0000256" key="9">
    <source>
        <dbReference type="SAM" id="Phobius"/>
    </source>
</evidence>
<gene>
    <name evidence="12" type="ORF">CAC42_997</name>
</gene>
<dbReference type="SUPFAM" id="SSF51011">
    <property type="entry name" value="Glycosyl hydrolase domain"/>
    <property type="match status" value="1"/>
</dbReference>
<dbReference type="PANTHER" id="PTHR22762">
    <property type="entry name" value="ALPHA-GLUCOSIDASE"/>
    <property type="match status" value="1"/>
</dbReference>
<evidence type="ECO:0000256" key="1">
    <source>
        <dbReference type="ARBA" id="ARBA00001657"/>
    </source>
</evidence>
<keyword evidence="9" id="KW-0812">Transmembrane</keyword>
<dbReference type="Gene3D" id="2.60.40.1760">
    <property type="entry name" value="glycosyl hydrolase (family 31)"/>
    <property type="match status" value="1"/>
</dbReference>
<evidence type="ECO:0000313" key="13">
    <source>
        <dbReference type="Proteomes" id="UP000243797"/>
    </source>
</evidence>
<evidence type="ECO:0000256" key="6">
    <source>
        <dbReference type="ARBA" id="ARBA00023180"/>
    </source>
</evidence>